<dbReference type="GeneID" id="14918206"/>
<feature type="region of interest" description="Disordered" evidence="1">
    <location>
        <begin position="429"/>
        <end position="481"/>
    </location>
</feature>
<dbReference type="KEGG" id="acan:ACA1_065910"/>
<sequence>MRSMVDGAGNERFLDEALVPGLRWRAELRTEPEGAYDDTYNNSDDVDKDQSAGYSPDDDEPAAFNGEVGTRKRRPPTASRAPMAWEQLLLGEASATSRRALSHFQFQFHQPVPDDVRHAFQFAGQVVSAHFEEMQVPVRVAVDWVPLEREVLAHAGPTAFYKVASPSGQQHEAMVWLPKALMNQRVRYPPPDYKQPDMVLTVNSLGAWHSGLKGNVPHGHYDLVTVVIHELQHGLGFLSMVGQGNSLNGIESFSKGVQGEAYIFDRFVHVVGQGHIFSAPSVAQNRGLINTTISLVWESPSFTEENKPKLYVPTTFEGSSSISHLDEAAYPPGAPSSLMTPVLAKQEVIHNLGGLLIKMYEDMGWHMRDCTRYRSCGSCVSNLCRWCYDPITSEGECGDPGAYPFFNAECLRPNSTDVLDDDYCRLDDEADTEQWRESPAAAAAQAAAAVPPSIGEKRPNAGASEGEEGVEGRTAGGPQHRTQDDQVLVDQAARAAGQAAGESSLDVVVVAKATNECWDVLDCVFVRQHSATTLKAIGLALFLMIAAYSVMFSISAWLMPSLLGAVVVLAGGVVGEGGSTR</sequence>
<evidence type="ECO:0000313" key="3">
    <source>
        <dbReference type="Proteomes" id="UP000011083"/>
    </source>
</evidence>
<protein>
    <submittedName>
        <fullName evidence="2">Uncharacterized protein</fullName>
    </submittedName>
</protein>
<reference evidence="2 3" key="1">
    <citation type="journal article" date="2013" name="Genome Biol.">
        <title>Genome of Acanthamoeba castellanii highlights extensive lateral gene transfer and early evolution of tyrosine kinase signaling.</title>
        <authorList>
            <person name="Clarke M."/>
            <person name="Lohan A.J."/>
            <person name="Liu B."/>
            <person name="Lagkouvardos I."/>
            <person name="Roy S."/>
            <person name="Zafar N."/>
            <person name="Bertelli C."/>
            <person name="Schilde C."/>
            <person name="Kianianmomeni A."/>
            <person name="Burglin T.R."/>
            <person name="Frech C."/>
            <person name="Turcotte B."/>
            <person name="Kopec K.O."/>
            <person name="Synnott J.M."/>
            <person name="Choo C."/>
            <person name="Paponov I."/>
            <person name="Finkler A."/>
            <person name="Soon Heng Tan C."/>
            <person name="Hutchins A.P."/>
            <person name="Weinmeier T."/>
            <person name="Rattei T."/>
            <person name="Chu J.S."/>
            <person name="Gimenez G."/>
            <person name="Irimia M."/>
            <person name="Rigden D.J."/>
            <person name="Fitzpatrick D.A."/>
            <person name="Lorenzo-Morales J."/>
            <person name="Bateman A."/>
            <person name="Chiu C.H."/>
            <person name="Tang P."/>
            <person name="Hegemann P."/>
            <person name="Fromm H."/>
            <person name="Raoult D."/>
            <person name="Greub G."/>
            <person name="Miranda-Saavedra D."/>
            <person name="Chen N."/>
            <person name="Nash P."/>
            <person name="Ginger M.L."/>
            <person name="Horn M."/>
            <person name="Schaap P."/>
            <person name="Caler L."/>
            <person name="Loftus B."/>
        </authorList>
    </citation>
    <scope>NUCLEOTIDE SEQUENCE [LARGE SCALE GENOMIC DNA]</scope>
    <source>
        <strain evidence="2 3">Neff</strain>
    </source>
</reference>
<organism evidence="2 3">
    <name type="scientific">Acanthamoeba castellanii (strain ATCC 30010 / Neff)</name>
    <dbReference type="NCBI Taxonomy" id="1257118"/>
    <lineage>
        <taxon>Eukaryota</taxon>
        <taxon>Amoebozoa</taxon>
        <taxon>Discosea</taxon>
        <taxon>Longamoebia</taxon>
        <taxon>Centramoebida</taxon>
        <taxon>Acanthamoebidae</taxon>
        <taxon>Acanthamoeba</taxon>
    </lineage>
</organism>
<dbReference type="VEuPathDB" id="AmoebaDB:ACA1_065910"/>
<gene>
    <name evidence="2" type="ORF">ACA1_065910</name>
</gene>
<dbReference type="AlphaFoldDB" id="L8GXQ0"/>
<dbReference type="Proteomes" id="UP000011083">
    <property type="component" value="Unassembled WGS sequence"/>
</dbReference>
<feature type="region of interest" description="Disordered" evidence="1">
    <location>
        <begin position="30"/>
        <end position="80"/>
    </location>
</feature>
<name>L8GXQ0_ACACF</name>
<dbReference type="OrthoDB" id="73465at2759"/>
<dbReference type="EMBL" id="KB007974">
    <property type="protein sequence ID" value="ELR17770.1"/>
    <property type="molecule type" value="Genomic_DNA"/>
</dbReference>
<keyword evidence="3" id="KW-1185">Reference proteome</keyword>
<evidence type="ECO:0000256" key="1">
    <source>
        <dbReference type="SAM" id="MobiDB-lite"/>
    </source>
</evidence>
<accession>L8GXQ0</accession>
<evidence type="ECO:0000313" key="2">
    <source>
        <dbReference type="EMBL" id="ELR17770.1"/>
    </source>
</evidence>
<proteinExistence type="predicted"/>
<feature type="compositionally biased region" description="Low complexity" evidence="1">
    <location>
        <begin position="440"/>
        <end position="449"/>
    </location>
</feature>
<dbReference type="RefSeq" id="XP_004339783.1">
    <property type="nucleotide sequence ID" value="XM_004339735.1"/>
</dbReference>